<dbReference type="Proteomes" id="UP000762676">
    <property type="component" value="Unassembled WGS sequence"/>
</dbReference>
<name>A0AAV4HLC9_9GAST</name>
<organism evidence="1 2">
    <name type="scientific">Elysia marginata</name>
    <dbReference type="NCBI Taxonomy" id="1093978"/>
    <lineage>
        <taxon>Eukaryota</taxon>
        <taxon>Metazoa</taxon>
        <taxon>Spiralia</taxon>
        <taxon>Lophotrochozoa</taxon>
        <taxon>Mollusca</taxon>
        <taxon>Gastropoda</taxon>
        <taxon>Heterobranchia</taxon>
        <taxon>Euthyneura</taxon>
        <taxon>Panpulmonata</taxon>
        <taxon>Sacoglossa</taxon>
        <taxon>Placobranchoidea</taxon>
        <taxon>Plakobranchidae</taxon>
        <taxon>Elysia</taxon>
    </lineage>
</organism>
<evidence type="ECO:0000313" key="2">
    <source>
        <dbReference type="Proteomes" id="UP000762676"/>
    </source>
</evidence>
<accession>A0AAV4HLC9</accession>
<keyword evidence="2" id="KW-1185">Reference proteome</keyword>
<comment type="caution">
    <text evidence="1">The sequence shown here is derived from an EMBL/GenBank/DDBJ whole genome shotgun (WGS) entry which is preliminary data.</text>
</comment>
<reference evidence="1 2" key="1">
    <citation type="journal article" date="2021" name="Elife">
        <title>Chloroplast acquisition without the gene transfer in kleptoplastic sea slugs, Plakobranchus ocellatus.</title>
        <authorList>
            <person name="Maeda T."/>
            <person name="Takahashi S."/>
            <person name="Yoshida T."/>
            <person name="Shimamura S."/>
            <person name="Takaki Y."/>
            <person name="Nagai Y."/>
            <person name="Toyoda A."/>
            <person name="Suzuki Y."/>
            <person name="Arimoto A."/>
            <person name="Ishii H."/>
            <person name="Satoh N."/>
            <person name="Nishiyama T."/>
            <person name="Hasebe M."/>
            <person name="Maruyama T."/>
            <person name="Minagawa J."/>
            <person name="Obokata J."/>
            <person name="Shigenobu S."/>
        </authorList>
    </citation>
    <scope>NUCLEOTIDE SEQUENCE [LARGE SCALE GENOMIC DNA]</scope>
</reference>
<protein>
    <submittedName>
        <fullName evidence="1">Uncharacterized protein</fullName>
    </submittedName>
</protein>
<gene>
    <name evidence="1" type="ORF">ElyMa_002770500</name>
</gene>
<dbReference type="AlphaFoldDB" id="A0AAV4HLC9"/>
<sequence>MGLTCQHVATACRPLQQTREKRQITWRARRPDNINNLAVPNLTPATAIGDLFVSTIVRVMGLYDKWREKKKERERQSDKRWKRCREDGEHNKLLKRIPLTRTTLLVEYLYRYNKGGSDQTETPLNKS</sequence>
<proteinExistence type="predicted"/>
<dbReference type="EMBL" id="BMAT01005698">
    <property type="protein sequence ID" value="GFR98499.1"/>
    <property type="molecule type" value="Genomic_DNA"/>
</dbReference>
<evidence type="ECO:0000313" key="1">
    <source>
        <dbReference type="EMBL" id="GFR98499.1"/>
    </source>
</evidence>